<dbReference type="EMBL" id="JACAZF010000001">
    <property type="protein sequence ID" value="KAF7315756.1"/>
    <property type="molecule type" value="Genomic_DNA"/>
</dbReference>
<dbReference type="Pfam" id="PF20152">
    <property type="entry name" value="DUF6534"/>
    <property type="match status" value="1"/>
</dbReference>
<dbReference type="InterPro" id="IPR045339">
    <property type="entry name" value="DUF6534"/>
</dbReference>
<gene>
    <name evidence="4" type="ORF">MIND_00091500</name>
</gene>
<feature type="domain" description="DUF6534" evidence="3">
    <location>
        <begin position="169"/>
        <end position="259"/>
    </location>
</feature>
<feature type="transmembrane region" description="Helical" evidence="2">
    <location>
        <begin position="91"/>
        <end position="110"/>
    </location>
</feature>
<keyword evidence="2" id="KW-0472">Membrane</keyword>
<keyword evidence="5" id="KW-1185">Reference proteome</keyword>
<dbReference type="PANTHER" id="PTHR40465:SF1">
    <property type="entry name" value="DUF6534 DOMAIN-CONTAINING PROTEIN"/>
    <property type="match status" value="1"/>
</dbReference>
<dbReference type="OrthoDB" id="3268841at2759"/>
<keyword evidence="2" id="KW-1133">Transmembrane helix</keyword>
<proteinExistence type="predicted"/>
<dbReference type="PANTHER" id="PTHR40465">
    <property type="entry name" value="CHROMOSOME 1, WHOLE GENOME SHOTGUN SEQUENCE"/>
    <property type="match status" value="1"/>
</dbReference>
<evidence type="ECO:0000256" key="2">
    <source>
        <dbReference type="SAM" id="Phobius"/>
    </source>
</evidence>
<evidence type="ECO:0000256" key="1">
    <source>
        <dbReference type="SAM" id="MobiDB-lite"/>
    </source>
</evidence>
<evidence type="ECO:0000313" key="4">
    <source>
        <dbReference type="EMBL" id="KAF7315756.1"/>
    </source>
</evidence>
<feature type="transmembrane region" description="Helical" evidence="2">
    <location>
        <begin position="12"/>
        <end position="37"/>
    </location>
</feature>
<feature type="region of interest" description="Disordered" evidence="1">
    <location>
        <begin position="314"/>
        <end position="339"/>
    </location>
</feature>
<dbReference type="GeneID" id="59340385"/>
<dbReference type="AlphaFoldDB" id="A0A8H6TE71"/>
<feature type="compositionally biased region" description="Basic and acidic residues" evidence="1">
    <location>
        <begin position="315"/>
        <end position="324"/>
    </location>
</feature>
<feature type="transmembrane region" description="Helical" evidence="2">
    <location>
        <begin position="157"/>
        <end position="181"/>
    </location>
</feature>
<evidence type="ECO:0000313" key="5">
    <source>
        <dbReference type="Proteomes" id="UP000636479"/>
    </source>
</evidence>
<dbReference type="Proteomes" id="UP000636479">
    <property type="component" value="Unassembled WGS sequence"/>
</dbReference>
<protein>
    <recommendedName>
        <fullName evidence="3">DUF6534 domain-containing protein</fullName>
    </recommendedName>
</protein>
<dbReference type="RefSeq" id="XP_037225779.1">
    <property type="nucleotide sequence ID" value="XM_037357869.1"/>
</dbReference>
<accession>A0A8H6TE71</accession>
<feature type="region of interest" description="Disordered" evidence="1">
    <location>
        <begin position="269"/>
        <end position="290"/>
    </location>
</feature>
<sequence length="339" mass="37365">MSRPLAVVNYILGAWDLAVSGDLLLQGVIFAQTAHYFALYHSEVLALRAFVLGLLLLTTLKSMQMISILWIQNVTHFSDIRGASMMFTTSWPQQINMASGAFIAFYIQIFMCQRLWALSNNVYIIVVLMTIFTFSLIAAFIAVSLTFNDQPIVRSTWISLHFGVVFGGDLLLCGSTAYFLLKHAQYVLPRTAGLLNAILKITIQSAVPGAVCAMVTLISSQIGDKSIPARPSTLVSIISSSLLPKLYALSAMWTLNSRRAILLAHLSDQDTSSNDNDGQTRSGGRRISGGHGGLEFKHLGKVQHIQVRTQVQTMHHADEDRDLKSQGNCGQFRDVLDEE</sequence>
<name>A0A8H6TE71_9AGAR</name>
<feature type="transmembrane region" description="Helical" evidence="2">
    <location>
        <begin position="49"/>
        <end position="71"/>
    </location>
</feature>
<feature type="compositionally biased region" description="Polar residues" evidence="1">
    <location>
        <begin position="269"/>
        <end position="280"/>
    </location>
</feature>
<evidence type="ECO:0000259" key="3">
    <source>
        <dbReference type="Pfam" id="PF20152"/>
    </source>
</evidence>
<keyword evidence="2" id="KW-0812">Transmembrane</keyword>
<feature type="transmembrane region" description="Helical" evidence="2">
    <location>
        <begin position="122"/>
        <end position="145"/>
    </location>
</feature>
<reference evidence="4" key="1">
    <citation type="submission" date="2020-05" db="EMBL/GenBank/DDBJ databases">
        <title>Mycena genomes resolve the evolution of fungal bioluminescence.</title>
        <authorList>
            <person name="Tsai I.J."/>
        </authorList>
    </citation>
    <scope>NUCLEOTIDE SEQUENCE</scope>
    <source>
        <strain evidence="4">171206Taipei</strain>
    </source>
</reference>
<organism evidence="4 5">
    <name type="scientific">Mycena indigotica</name>
    <dbReference type="NCBI Taxonomy" id="2126181"/>
    <lineage>
        <taxon>Eukaryota</taxon>
        <taxon>Fungi</taxon>
        <taxon>Dikarya</taxon>
        <taxon>Basidiomycota</taxon>
        <taxon>Agaricomycotina</taxon>
        <taxon>Agaricomycetes</taxon>
        <taxon>Agaricomycetidae</taxon>
        <taxon>Agaricales</taxon>
        <taxon>Marasmiineae</taxon>
        <taxon>Mycenaceae</taxon>
        <taxon>Mycena</taxon>
    </lineage>
</organism>
<comment type="caution">
    <text evidence="4">The sequence shown here is derived from an EMBL/GenBank/DDBJ whole genome shotgun (WGS) entry which is preliminary data.</text>
</comment>